<dbReference type="RefSeq" id="WP_344540610.1">
    <property type="nucleotide sequence ID" value="NZ_BAAATD010000003.1"/>
</dbReference>
<sequence>MTAITAPALLKPARPSLLRLTAVEVRKMTDTRSGRWLLILMGLTAVAMMPVVLYAVPKQDQTLPEFFSASLTGVALLLPVLGILSVTSEWSQRTALTTFTLVPERPRVLVAKLLAGSALGALFACFGLVTALIGRTAGEVMGRSDGGWALSPGRFGLALLMAVIAVFTGIAFGMLFMNAPLAIVFYFLLPTLWTTLSELVAKLRGPAGWLDTNRTLEALSEPGVTAGEWARVGTSLAVWMLLPLVIGTLRLIRREVK</sequence>
<evidence type="ECO:0000256" key="1">
    <source>
        <dbReference type="SAM" id="Phobius"/>
    </source>
</evidence>
<keyword evidence="1" id="KW-0472">Membrane</keyword>
<feature type="transmembrane region" description="Helical" evidence="1">
    <location>
        <begin position="153"/>
        <end position="176"/>
    </location>
</feature>
<feature type="transmembrane region" description="Helical" evidence="1">
    <location>
        <begin position="67"/>
        <end position="87"/>
    </location>
</feature>
<gene>
    <name evidence="2" type="ORF">GCM10010411_25040</name>
</gene>
<protein>
    <recommendedName>
        <fullName evidence="4">ABC transporter permease</fullName>
    </recommendedName>
</protein>
<keyword evidence="1" id="KW-0812">Transmembrane</keyword>
<dbReference type="EMBL" id="BAAATD010000003">
    <property type="protein sequence ID" value="GAA2591067.1"/>
    <property type="molecule type" value="Genomic_DNA"/>
</dbReference>
<organism evidence="2 3">
    <name type="scientific">Actinomadura fulvescens</name>
    <dbReference type="NCBI Taxonomy" id="46160"/>
    <lineage>
        <taxon>Bacteria</taxon>
        <taxon>Bacillati</taxon>
        <taxon>Actinomycetota</taxon>
        <taxon>Actinomycetes</taxon>
        <taxon>Streptosporangiales</taxon>
        <taxon>Thermomonosporaceae</taxon>
        <taxon>Actinomadura</taxon>
    </lineage>
</organism>
<evidence type="ECO:0000313" key="2">
    <source>
        <dbReference type="EMBL" id="GAA2591067.1"/>
    </source>
</evidence>
<accession>A0ABP6BWE8</accession>
<feature type="transmembrane region" description="Helical" evidence="1">
    <location>
        <begin position="108"/>
        <end position="133"/>
    </location>
</feature>
<dbReference type="Proteomes" id="UP001501509">
    <property type="component" value="Unassembled WGS sequence"/>
</dbReference>
<name>A0ABP6BWE8_9ACTN</name>
<comment type="caution">
    <text evidence="2">The sequence shown here is derived from an EMBL/GenBank/DDBJ whole genome shotgun (WGS) entry which is preliminary data.</text>
</comment>
<feature type="transmembrane region" description="Helical" evidence="1">
    <location>
        <begin position="36"/>
        <end position="55"/>
    </location>
</feature>
<proteinExistence type="predicted"/>
<reference evidence="3" key="1">
    <citation type="journal article" date="2019" name="Int. J. Syst. Evol. Microbiol.">
        <title>The Global Catalogue of Microorganisms (GCM) 10K type strain sequencing project: providing services to taxonomists for standard genome sequencing and annotation.</title>
        <authorList>
            <consortium name="The Broad Institute Genomics Platform"/>
            <consortium name="The Broad Institute Genome Sequencing Center for Infectious Disease"/>
            <person name="Wu L."/>
            <person name="Ma J."/>
        </authorList>
    </citation>
    <scope>NUCLEOTIDE SEQUENCE [LARGE SCALE GENOMIC DNA]</scope>
    <source>
        <strain evidence="3">JCM 6833</strain>
    </source>
</reference>
<feature type="transmembrane region" description="Helical" evidence="1">
    <location>
        <begin position="183"/>
        <end position="201"/>
    </location>
</feature>
<evidence type="ECO:0000313" key="3">
    <source>
        <dbReference type="Proteomes" id="UP001501509"/>
    </source>
</evidence>
<keyword evidence="3" id="KW-1185">Reference proteome</keyword>
<keyword evidence="1" id="KW-1133">Transmembrane helix</keyword>
<evidence type="ECO:0008006" key="4">
    <source>
        <dbReference type="Google" id="ProtNLM"/>
    </source>
</evidence>
<feature type="transmembrane region" description="Helical" evidence="1">
    <location>
        <begin position="229"/>
        <end position="252"/>
    </location>
</feature>